<name>A0ABV0B2R1_9SPHN</name>
<dbReference type="InterPro" id="IPR036458">
    <property type="entry name" value="Na:dicarbo_symporter_sf"/>
</dbReference>
<keyword evidence="4 8" id="KW-0812">Transmembrane</keyword>
<feature type="transmembrane region" description="Helical" evidence="8">
    <location>
        <begin position="79"/>
        <end position="102"/>
    </location>
</feature>
<dbReference type="EMBL" id="JBDIZK010000001">
    <property type="protein sequence ID" value="MEN3745879.1"/>
    <property type="molecule type" value="Genomic_DNA"/>
</dbReference>
<keyword evidence="3" id="KW-1003">Cell membrane</keyword>
<evidence type="ECO:0000256" key="7">
    <source>
        <dbReference type="SAM" id="MobiDB-lite"/>
    </source>
</evidence>
<keyword evidence="10" id="KW-1185">Reference proteome</keyword>
<dbReference type="Pfam" id="PF00375">
    <property type="entry name" value="SDF"/>
    <property type="match status" value="1"/>
</dbReference>
<reference evidence="9 10" key="1">
    <citation type="submission" date="2024-05" db="EMBL/GenBank/DDBJ databases">
        <title>Sphingomonas sp. HF-S3 16S ribosomal RNA gene Genome sequencing and assembly.</title>
        <authorList>
            <person name="Lee H."/>
        </authorList>
    </citation>
    <scope>NUCLEOTIDE SEQUENCE [LARGE SCALE GENOMIC DNA]</scope>
    <source>
        <strain evidence="9 10">HF-S3</strain>
    </source>
</reference>
<dbReference type="Gene3D" id="1.10.3860.10">
    <property type="entry name" value="Sodium:dicarboxylate symporter"/>
    <property type="match status" value="1"/>
</dbReference>
<proteinExistence type="predicted"/>
<feature type="region of interest" description="Disordered" evidence="7">
    <location>
        <begin position="406"/>
        <end position="425"/>
    </location>
</feature>
<feature type="transmembrane region" description="Helical" evidence="8">
    <location>
        <begin position="223"/>
        <end position="248"/>
    </location>
</feature>
<evidence type="ECO:0000256" key="8">
    <source>
        <dbReference type="SAM" id="Phobius"/>
    </source>
</evidence>
<dbReference type="InterPro" id="IPR001991">
    <property type="entry name" value="Na-dicarboxylate_symporter"/>
</dbReference>
<dbReference type="PANTHER" id="PTHR42865">
    <property type="entry name" value="PROTON/GLUTAMATE-ASPARTATE SYMPORTER"/>
    <property type="match status" value="1"/>
</dbReference>
<evidence type="ECO:0000256" key="5">
    <source>
        <dbReference type="ARBA" id="ARBA00022989"/>
    </source>
</evidence>
<comment type="caution">
    <text evidence="9">The sequence shown here is derived from an EMBL/GenBank/DDBJ whole genome shotgun (WGS) entry which is preliminary data.</text>
</comment>
<keyword evidence="6 8" id="KW-0472">Membrane</keyword>
<evidence type="ECO:0000313" key="10">
    <source>
        <dbReference type="Proteomes" id="UP001427805"/>
    </source>
</evidence>
<evidence type="ECO:0000256" key="6">
    <source>
        <dbReference type="ARBA" id="ARBA00023136"/>
    </source>
</evidence>
<accession>A0ABV0B2R1</accession>
<feature type="transmembrane region" description="Helical" evidence="8">
    <location>
        <begin position="335"/>
        <end position="354"/>
    </location>
</feature>
<dbReference type="PRINTS" id="PR00173">
    <property type="entry name" value="EDTRNSPORT"/>
</dbReference>
<dbReference type="RefSeq" id="WP_346244882.1">
    <property type="nucleotide sequence ID" value="NZ_JBDIZK010000001.1"/>
</dbReference>
<evidence type="ECO:0000256" key="2">
    <source>
        <dbReference type="ARBA" id="ARBA00022448"/>
    </source>
</evidence>
<feature type="transmembrane region" description="Helical" evidence="8">
    <location>
        <begin position="152"/>
        <end position="172"/>
    </location>
</feature>
<dbReference type="Proteomes" id="UP001427805">
    <property type="component" value="Unassembled WGS sequence"/>
</dbReference>
<keyword evidence="5 8" id="KW-1133">Transmembrane helix</keyword>
<feature type="transmembrane region" description="Helical" evidence="8">
    <location>
        <begin position="311"/>
        <end position="328"/>
    </location>
</feature>
<evidence type="ECO:0000256" key="4">
    <source>
        <dbReference type="ARBA" id="ARBA00022692"/>
    </source>
</evidence>
<sequence>MSQPTRILLALIGGLLIGVIAAGQAPQGALQAADWVQPIGTIWLHALQMTIVPLVVSLLVTGIAATAEKARASKLATRAFITFIVLLWCSSALGGILTLTFLDAFPLAGDSAVALRGALAHTAPEIGTVPQFVDFIIGMVPSNPLTAAANDAFLPLVVFTTVFAFAITRLPAEERGVLTRFFQAVANAMLIVINWVLWLGPIGVGALAYVVGARAGTSAFGALLHYVAIISSVGIVLWLLAVPFAVIAGRVSPLRYIRAVAPSQAVAFSTQSSLASLPAMLKATERLDVPVVQAGVMLPIAVAIFRWTGPAMNFAVAIYVAHWFGIPLGPSQLAAGWAAAAITTMGAVGLPGTISFVSSIAPIAIAMGVPIAPLGLLVAVETIPDIFRTVGNVAMDVGTTRAISRAAGGTDEDADTEADQLLREE</sequence>
<comment type="subcellular location">
    <subcellularLocation>
        <location evidence="1">Cell membrane</location>
        <topology evidence="1">Multi-pass membrane protein</topology>
    </subcellularLocation>
</comment>
<evidence type="ECO:0000256" key="1">
    <source>
        <dbReference type="ARBA" id="ARBA00004651"/>
    </source>
</evidence>
<feature type="transmembrane region" description="Helical" evidence="8">
    <location>
        <begin position="42"/>
        <end position="67"/>
    </location>
</feature>
<protein>
    <submittedName>
        <fullName evidence="9">Cation:dicarboxylase symporter family transporter</fullName>
    </submittedName>
</protein>
<dbReference type="SUPFAM" id="SSF118215">
    <property type="entry name" value="Proton glutamate symport protein"/>
    <property type="match status" value="1"/>
</dbReference>
<organism evidence="9 10">
    <name type="scientific">Sphingomonas rustica</name>
    <dbReference type="NCBI Taxonomy" id="3103142"/>
    <lineage>
        <taxon>Bacteria</taxon>
        <taxon>Pseudomonadati</taxon>
        <taxon>Pseudomonadota</taxon>
        <taxon>Alphaproteobacteria</taxon>
        <taxon>Sphingomonadales</taxon>
        <taxon>Sphingomonadaceae</taxon>
        <taxon>Sphingomonas</taxon>
    </lineage>
</organism>
<evidence type="ECO:0000256" key="3">
    <source>
        <dbReference type="ARBA" id="ARBA00022475"/>
    </source>
</evidence>
<feature type="transmembrane region" description="Helical" evidence="8">
    <location>
        <begin position="184"/>
        <end position="211"/>
    </location>
</feature>
<evidence type="ECO:0000313" key="9">
    <source>
        <dbReference type="EMBL" id="MEN3745879.1"/>
    </source>
</evidence>
<gene>
    <name evidence="9" type="ORF">TPR58_01775</name>
</gene>
<dbReference type="PANTHER" id="PTHR42865:SF7">
    <property type="entry name" value="PROTON_GLUTAMATE-ASPARTATE SYMPORTER"/>
    <property type="match status" value="1"/>
</dbReference>
<keyword evidence="2" id="KW-0813">Transport</keyword>